<protein>
    <recommendedName>
        <fullName evidence="7 8">Large ribosomal subunit protein bL31</fullName>
    </recommendedName>
</protein>
<name>A0ABV2SER3_9GAMM</name>
<evidence type="ECO:0000256" key="8">
    <source>
        <dbReference type="HAMAP-Rule" id="MF_00501"/>
    </source>
</evidence>
<comment type="similarity">
    <text evidence="1 8">Belongs to the bacterial ribosomal protein bL31 family. Type A subfamily.</text>
</comment>
<dbReference type="InterPro" id="IPR034704">
    <property type="entry name" value="Ribosomal_bL28/bL31-like_sf"/>
</dbReference>
<dbReference type="PROSITE" id="PS01143">
    <property type="entry name" value="RIBOSOMAL_L31"/>
    <property type="match status" value="1"/>
</dbReference>
<dbReference type="InterPro" id="IPR042105">
    <property type="entry name" value="Ribosomal_bL31_sf"/>
</dbReference>
<dbReference type="Proteomes" id="UP001549366">
    <property type="component" value="Unassembled WGS sequence"/>
</dbReference>
<dbReference type="NCBIfam" id="NF000612">
    <property type="entry name" value="PRK00019.1"/>
    <property type="match status" value="1"/>
</dbReference>
<keyword evidence="4 8" id="KW-0694">RNA-binding</keyword>
<dbReference type="PANTHER" id="PTHR33280:SF6">
    <property type="entry name" value="LARGE RIBOSOMAL SUBUNIT PROTEIN BL31A"/>
    <property type="match status" value="1"/>
</dbReference>
<evidence type="ECO:0000313" key="10">
    <source>
        <dbReference type="Proteomes" id="UP001549366"/>
    </source>
</evidence>
<dbReference type="HAMAP" id="MF_00501">
    <property type="entry name" value="Ribosomal_bL31_1"/>
    <property type="match status" value="1"/>
</dbReference>
<comment type="function">
    <text evidence="8">Binds the 23S rRNA.</text>
</comment>
<comment type="subunit">
    <text evidence="2 8">Part of the 50S ribosomal subunit.</text>
</comment>
<proteinExistence type="inferred from homology"/>
<dbReference type="NCBIfam" id="NF001809">
    <property type="entry name" value="PRK00528.1"/>
    <property type="match status" value="1"/>
</dbReference>
<keyword evidence="8" id="KW-0862">Zinc</keyword>
<dbReference type="Pfam" id="PF01197">
    <property type="entry name" value="Ribosomal_L31"/>
    <property type="match status" value="1"/>
</dbReference>
<keyword evidence="3 8" id="KW-0699">rRNA-binding</keyword>
<feature type="binding site" evidence="8">
    <location>
        <position position="58"/>
    </location>
    <ligand>
        <name>Zn(2+)</name>
        <dbReference type="ChEBI" id="CHEBI:29105"/>
    </ligand>
</feature>
<dbReference type="PRINTS" id="PR01249">
    <property type="entry name" value="RIBOSOMALL31"/>
</dbReference>
<dbReference type="SUPFAM" id="SSF143800">
    <property type="entry name" value="L28p-like"/>
    <property type="match status" value="1"/>
</dbReference>
<evidence type="ECO:0000256" key="1">
    <source>
        <dbReference type="ARBA" id="ARBA00009296"/>
    </source>
</evidence>
<evidence type="ECO:0000256" key="7">
    <source>
        <dbReference type="ARBA" id="ARBA00035687"/>
    </source>
</evidence>
<keyword evidence="5 8" id="KW-0689">Ribosomal protein</keyword>
<evidence type="ECO:0000313" key="9">
    <source>
        <dbReference type="EMBL" id="MET4756236.1"/>
    </source>
</evidence>
<dbReference type="GO" id="GO:0005840">
    <property type="term" value="C:ribosome"/>
    <property type="evidence" value="ECO:0007669"/>
    <property type="project" value="UniProtKB-KW"/>
</dbReference>
<reference evidence="9 10" key="1">
    <citation type="submission" date="2024-06" db="EMBL/GenBank/DDBJ databases">
        <title>Genomic Encyclopedia of Type Strains, Phase V (KMG-V): Genome sequencing to study the core and pangenomes of soil and plant-associated prokaryotes.</title>
        <authorList>
            <person name="Whitman W."/>
        </authorList>
    </citation>
    <scope>NUCLEOTIDE SEQUENCE [LARGE SCALE GENOMIC DNA]</scope>
    <source>
        <strain evidence="9 10">NE40</strain>
    </source>
</reference>
<evidence type="ECO:0000256" key="4">
    <source>
        <dbReference type="ARBA" id="ARBA00022884"/>
    </source>
</evidence>
<accession>A0ABV2SER3</accession>
<dbReference type="EMBL" id="JBEWTB010000002">
    <property type="protein sequence ID" value="MET4756236.1"/>
    <property type="molecule type" value="Genomic_DNA"/>
</dbReference>
<evidence type="ECO:0000256" key="3">
    <source>
        <dbReference type="ARBA" id="ARBA00022730"/>
    </source>
</evidence>
<feature type="binding site" evidence="8">
    <location>
        <position position="39"/>
    </location>
    <ligand>
        <name>Zn(2+)</name>
        <dbReference type="ChEBI" id="CHEBI:29105"/>
    </ligand>
</feature>
<dbReference type="InterPro" id="IPR027491">
    <property type="entry name" value="Ribosomal_bL31_A"/>
</dbReference>
<comment type="cofactor">
    <cofactor evidence="8">
        <name>Zn(2+)</name>
        <dbReference type="ChEBI" id="CHEBI:29105"/>
    </cofactor>
    <text evidence="8">Binds 1 zinc ion per subunit.</text>
</comment>
<dbReference type="InterPro" id="IPR002150">
    <property type="entry name" value="Ribosomal_bL31"/>
</dbReference>
<keyword evidence="6 8" id="KW-0687">Ribonucleoprotein</keyword>
<feature type="binding site" evidence="8">
    <location>
        <position position="37"/>
    </location>
    <ligand>
        <name>Zn(2+)</name>
        <dbReference type="ChEBI" id="CHEBI:29105"/>
    </ligand>
</feature>
<gene>
    <name evidence="8" type="primary">rpmE</name>
    <name evidence="9" type="ORF">V5J35_001428</name>
</gene>
<keyword evidence="8" id="KW-0479">Metal-binding</keyword>
<dbReference type="PANTHER" id="PTHR33280">
    <property type="entry name" value="50S RIBOSOMAL PROTEIN L31, CHLOROPLASTIC"/>
    <property type="match status" value="1"/>
</dbReference>
<keyword evidence="10" id="KW-1185">Reference proteome</keyword>
<feature type="binding site" evidence="8">
    <location>
        <position position="61"/>
    </location>
    <ligand>
        <name>Zn(2+)</name>
        <dbReference type="ChEBI" id="CHEBI:29105"/>
    </ligand>
</feature>
<sequence>MLYSYNVGAVQWRHAFFEVDIMKPEIHPNYDQIEVTCSCGNKIQTRSTLCKDLHIEVCSKCHPFYTGTQKVMDTGGRIERFNKRFGKLSTRK</sequence>
<dbReference type="Gene3D" id="4.10.830.30">
    <property type="entry name" value="Ribosomal protein L31"/>
    <property type="match status" value="1"/>
</dbReference>
<evidence type="ECO:0000256" key="6">
    <source>
        <dbReference type="ARBA" id="ARBA00023274"/>
    </source>
</evidence>
<evidence type="ECO:0000256" key="5">
    <source>
        <dbReference type="ARBA" id="ARBA00022980"/>
    </source>
</evidence>
<evidence type="ECO:0000256" key="2">
    <source>
        <dbReference type="ARBA" id="ARBA00011838"/>
    </source>
</evidence>
<organism evidence="9 10">
    <name type="scientific">Endozoicomonas lisbonensis</name>
    <dbReference type="NCBI Taxonomy" id="3120522"/>
    <lineage>
        <taxon>Bacteria</taxon>
        <taxon>Pseudomonadati</taxon>
        <taxon>Pseudomonadota</taxon>
        <taxon>Gammaproteobacteria</taxon>
        <taxon>Oceanospirillales</taxon>
        <taxon>Endozoicomonadaceae</taxon>
        <taxon>Endozoicomonas</taxon>
    </lineage>
</organism>
<comment type="caution">
    <text evidence="9">The sequence shown here is derived from an EMBL/GenBank/DDBJ whole genome shotgun (WGS) entry which is preliminary data.</text>
</comment>
<dbReference type="NCBIfam" id="TIGR00105">
    <property type="entry name" value="L31"/>
    <property type="match status" value="1"/>
</dbReference>